<accession>A0ACC2I2Q7</accession>
<reference evidence="1" key="1">
    <citation type="submission" date="2022-11" db="EMBL/GenBank/DDBJ databases">
        <title>Genome Sequence of Boeremia exigua.</title>
        <authorList>
            <person name="Buettner E."/>
        </authorList>
    </citation>
    <scope>NUCLEOTIDE SEQUENCE</scope>
    <source>
        <strain evidence="1">CU02</strain>
    </source>
</reference>
<evidence type="ECO:0000313" key="2">
    <source>
        <dbReference type="Proteomes" id="UP001153331"/>
    </source>
</evidence>
<name>A0ACC2I2Q7_9PLEO</name>
<organism evidence="1 2">
    <name type="scientific">Boeremia exigua</name>
    <dbReference type="NCBI Taxonomy" id="749465"/>
    <lineage>
        <taxon>Eukaryota</taxon>
        <taxon>Fungi</taxon>
        <taxon>Dikarya</taxon>
        <taxon>Ascomycota</taxon>
        <taxon>Pezizomycotina</taxon>
        <taxon>Dothideomycetes</taxon>
        <taxon>Pleosporomycetidae</taxon>
        <taxon>Pleosporales</taxon>
        <taxon>Pleosporineae</taxon>
        <taxon>Didymellaceae</taxon>
        <taxon>Boeremia</taxon>
    </lineage>
</organism>
<comment type="caution">
    <text evidence="1">The sequence shown here is derived from an EMBL/GenBank/DDBJ whole genome shotgun (WGS) entry which is preliminary data.</text>
</comment>
<evidence type="ECO:0000313" key="1">
    <source>
        <dbReference type="EMBL" id="KAJ8109494.1"/>
    </source>
</evidence>
<protein>
    <submittedName>
        <fullName evidence="1">Uncharacterized protein</fullName>
    </submittedName>
</protein>
<gene>
    <name evidence="1" type="ORF">OPT61_g7415</name>
</gene>
<dbReference type="Proteomes" id="UP001153331">
    <property type="component" value="Unassembled WGS sequence"/>
</dbReference>
<dbReference type="EMBL" id="JAPHNI010000607">
    <property type="protein sequence ID" value="KAJ8109494.1"/>
    <property type="molecule type" value="Genomic_DNA"/>
</dbReference>
<keyword evidence="2" id="KW-1185">Reference proteome</keyword>
<sequence length="199" mass="21404">MVLWLNDSCHIESHSGTDTIDVDGFKAPQVFTTVLTKAVLQLIAAEKLSNDLNELCVEVAQDPASSASSEHRTLRTPSTITVTRVEVPAQPRPQLPASAHTPRGQNLVSPQQLPASQLCPLAIEGSGRTRPTRSVGNVFEAQITKVQASRLCRRSSVVFTMSELSDEQISKTSTSSALYSCVDEDLALFAGVTPIMQDG</sequence>
<proteinExistence type="predicted"/>